<protein>
    <submittedName>
        <fullName evidence="1">Putative structural protein</fullName>
    </submittedName>
</protein>
<proteinExistence type="predicted"/>
<dbReference type="EMBL" id="MT144347">
    <property type="protein sequence ID" value="QJA52524.1"/>
    <property type="molecule type" value="Genomic_DNA"/>
</dbReference>
<dbReference type="AlphaFoldDB" id="A0A6H1ZY75"/>
<sequence>MAVQLTTSYGTALYKGDCVCQVTAGTYEQHTPGSGIDGVCWAFLRSDGMMASYVPASDTTYTYKAIINVAQDALYVVQEDGDSTALALTDMGNNCNLVYTHAGNTATGVSKMELNSDSKSASTTTLDCHLYGLADWTEPDGSATTFGTLANAKYLVKIHYMKGGNLSAGV</sequence>
<gene>
    <name evidence="1" type="ORF">TM448A02794_0002</name>
    <name evidence="2" type="ORF">TM448B01005_0021</name>
</gene>
<name>A0A6H1ZY75_9ZZZZ</name>
<organism evidence="1">
    <name type="scientific">viral metagenome</name>
    <dbReference type="NCBI Taxonomy" id="1070528"/>
    <lineage>
        <taxon>unclassified sequences</taxon>
        <taxon>metagenomes</taxon>
        <taxon>organismal metagenomes</taxon>
    </lineage>
</organism>
<accession>A0A6H1ZY75</accession>
<evidence type="ECO:0000313" key="2">
    <source>
        <dbReference type="EMBL" id="QJH97406.1"/>
    </source>
</evidence>
<evidence type="ECO:0000313" key="1">
    <source>
        <dbReference type="EMBL" id="QJA52524.1"/>
    </source>
</evidence>
<dbReference type="EMBL" id="MT144685">
    <property type="protein sequence ID" value="QJH97406.1"/>
    <property type="molecule type" value="Genomic_DNA"/>
</dbReference>
<reference evidence="1" key="1">
    <citation type="submission" date="2020-03" db="EMBL/GenBank/DDBJ databases">
        <title>The deep terrestrial virosphere.</title>
        <authorList>
            <person name="Holmfeldt K."/>
            <person name="Nilsson E."/>
            <person name="Simone D."/>
            <person name="Lopez-Fernandez M."/>
            <person name="Wu X."/>
            <person name="de Brujin I."/>
            <person name="Lundin D."/>
            <person name="Andersson A."/>
            <person name="Bertilsson S."/>
            <person name="Dopson M."/>
        </authorList>
    </citation>
    <scope>NUCLEOTIDE SEQUENCE</scope>
    <source>
        <strain evidence="1">TM448A02794</strain>
        <strain evidence="2">TM448B01005</strain>
    </source>
</reference>